<feature type="domain" description="Exonuclease VII large subunit C-terminal" evidence="2">
    <location>
        <begin position="3"/>
        <end position="75"/>
    </location>
</feature>
<evidence type="ECO:0000259" key="2">
    <source>
        <dbReference type="Pfam" id="PF02601"/>
    </source>
</evidence>
<dbReference type="EMBL" id="JBHTMU010000020">
    <property type="protein sequence ID" value="MFD1343228.1"/>
    <property type="molecule type" value="Genomic_DNA"/>
</dbReference>
<reference evidence="4" key="1">
    <citation type="journal article" date="2019" name="Int. J. Syst. Evol. Microbiol.">
        <title>The Global Catalogue of Microorganisms (GCM) 10K type strain sequencing project: providing services to taxonomists for standard genome sequencing and annotation.</title>
        <authorList>
            <consortium name="The Broad Institute Genomics Platform"/>
            <consortium name="The Broad Institute Genome Sequencing Center for Infectious Disease"/>
            <person name="Wu L."/>
            <person name="Ma J."/>
        </authorList>
    </citation>
    <scope>NUCLEOTIDE SEQUENCE [LARGE SCALE GENOMIC DNA]</scope>
    <source>
        <strain evidence="4">CCUG 62953</strain>
    </source>
</reference>
<evidence type="ECO:0000256" key="1">
    <source>
        <dbReference type="SAM" id="MobiDB-lite"/>
    </source>
</evidence>
<dbReference type="RefSeq" id="WP_386803997.1">
    <property type="nucleotide sequence ID" value="NZ_JBHTMU010000020.1"/>
</dbReference>
<organism evidence="3 4">
    <name type="scientific">Litorisediminicola beolgyonensis</name>
    <dbReference type="NCBI Taxonomy" id="1173614"/>
    <lineage>
        <taxon>Bacteria</taxon>
        <taxon>Pseudomonadati</taxon>
        <taxon>Pseudomonadota</taxon>
        <taxon>Alphaproteobacteria</taxon>
        <taxon>Rhodobacterales</taxon>
        <taxon>Paracoccaceae</taxon>
        <taxon>Litorisediminicola</taxon>
    </lineage>
</organism>
<dbReference type="Pfam" id="PF02601">
    <property type="entry name" value="Exonuc_VII_L"/>
    <property type="match status" value="1"/>
</dbReference>
<evidence type="ECO:0000313" key="4">
    <source>
        <dbReference type="Proteomes" id="UP001597135"/>
    </source>
</evidence>
<accession>A0ABW3ZJP3</accession>
<gene>
    <name evidence="3" type="ORF">ACFQ4E_12420</name>
</gene>
<keyword evidence="4" id="KW-1185">Reference proteome</keyword>
<feature type="non-terminal residue" evidence="3">
    <location>
        <position position="1"/>
    </location>
</feature>
<comment type="caution">
    <text evidence="3">The sequence shown here is derived from an EMBL/GenBank/DDBJ whole genome shotgun (WGS) entry which is preliminary data.</text>
</comment>
<sequence>LDRIAPRLDAAWAARRTEARERLAQLDRLRETLGYRATLERGYAVVRGDGAVVTTKAAAAEASGLEIEFADGRLKIGGAPAKGGKPKPAPEQGSLF</sequence>
<dbReference type="InterPro" id="IPR020579">
    <property type="entry name" value="Exonuc_VII_lsu_C"/>
</dbReference>
<name>A0ABW3ZJP3_9RHOB</name>
<protein>
    <submittedName>
        <fullName evidence="3">Exodeoxyribonuclease VII large subunit</fullName>
    </submittedName>
</protein>
<proteinExistence type="predicted"/>
<feature type="region of interest" description="Disordered" evidence="1">
    <location>
        <begin position="77"/>
        <end position="96"/>
    </location>
</feature>
<evidence type="ECO:0000313" key="3">
    <source>
        <dbReference type="EMBL" id="MFD1343228.1"/>
    </source>
</evidence>
<dbReference type="Proteomes" id="UP001597135">
    <property type="component" value="Unassembled WGS sequence"/>
</dbReference>